<dbReference type="Proteomes" id="UP000076404">
    <property type="component" value="Chromosome"/>
</dbReference>
<proteinExistence type="predicted"/>
<dbReference type="Pfam" id="PF12867">
    <property type="entry name" value="DinB_2"/>
    <property type="match status" value="1"/>
</dbReference>
<evidence type="ECO:0000313" key="3">
    <source>
        <dbReference type="Proteomes" id="UP000076404"/>
    </source>
</evidence>
<dbReference type="InterPro" id="IPR024775">
    <property type="entry name" value="DinB-like"/>
</dbReference>
<gene>
    <name evidence="2" type="ORF">GEMMAAP_06110</name>
</gene>
<dbReference type="KEGG" id="gph:GEMMAAP_06110"/>
<dbReference type="eggNOG" id="COG2318">
    <property type="taxonomic scope" value="Bacteria"/>
</dbReference>
<dbReference type="InterPro" id="IPR034660">
    <property type="entry name" value="DinB/YfiT-like"/>
</dbReference>
<reference evidence="2 3" key="2">
    <citation type="journal article" date="2016" name="Environ. Microbiol. Rep.">
        <title>Metagenomic evidence for the presence of phototrophic Gemmatimonadetes bacteria in diverse environments.</title>
        <authorList>
            <person name="Zeng Y."/>
            <person name="Baumbach J."/>
            <person name="Barbosa E.G."/>
            <person name="Azevedo V."/>
            <person name="Zhang C."/>
            <person name="Koblizek M."/>
        </authorList>
    </citation>
    <scope>NUCLEOTIDE SEQUENCE [LARGE SCALE GENOMIC DNA]</scope>
    <source>
        <strain evidence="2 3">AP64</strain>
    </source>
</reference>
<keyword evidence="2" id="KW-0378">Hydrolase</keyword>
<sequence>MSNDHIDPSYPIGRFQRSPEYTATERAEHIARIGLQPTRLAAVLEPLADTDFASPYRPGGWTVGQLVHHMADSHLNAFVRVKLGLTEEHPTIKPYDQDAWAALPDATSLSPHVSVALFAATHIRLHAVLEAMTPAQFARTILHPENGAMTLDQVVAMYAWHGDHHIAQLERYRDLYRAGSVDS</sequence>
<dbReference type="OrthoDB" id="9796039at2"/>
<keyword evidence="3" id="KW-1185">Reference proteome</keyword>
<dbReference type="RefSeq" id="WP_043581328.1">
    <property type="nucleotide sequence ID" value="NZ_CP011454.1"/>
</dbReference>
<dbReference type="AlphaFoldDB" id="A0A143BJB7"/>
<dbReference type="Gene3D" id="1.20.120.450">
    <property type="entry name" value="dinb family like domain"/>
    <property type="match status" value="1"/>
</dbReference>
<name>A0A143BJB7_9BACT</name>
<dbReference type="EMBL" id="CP011454">
    <property type="protein sequence ID" value="AMW04534.1"/>
    <property type="molecule type" value="Genomic_DNA"/>
</dbReference>
<organism evidence="2 3">
    <name type="scientific">Gemmatimonas phototrophica</name>
    <dbReference type="NCBI Taxonomy" id="1379270"/>
    <lineage>
        <taxon>Bacteria</taxon>
        <taxon>Pseudomonadati</taxon>
        <taxon>Gemmatimonadota</taxon>
        <taxon>Gemmatimonadia</taxon>
        <taxon>Gemmatimonadales</taxon>
        <taxon>Gemmatimonadaceae</taxon>
        <taxon>Gemmatimonas</taxon>
    </lineage>
</organism>
<reference evidence="2 3" key="1">
    <citation type="journal article" date="2014" name="Proc. Natl. Acad. Sci. U.S.A.">
        <title>Functional type 2 photosynthetic reaction centers found in the rare bacterial phylum Gemmatimonadetes.</title>
        <authorList>
            <person name="Zeng Y."/>
            <person name="Feng F."/>
            <person name="Medova H."/>
            <person name="Dean J."/>
            <person name="Koblizek M."/>
        </authorList>
    </citation>
    <scope>NUCLEOTIDE SEQUENCE [LARGE SCALE GENOMIC DNA]</scope>
    <source>
        <strain evidence="2 3">AP64</strain>
    </source>
</reference>
<dbReference type="NCBIfam" id="NF009807">
    <property type="entry name" value="PRK13291.1"/>
    <property type="match status" value="1"/>
</dbReference>
<feature type="domain" description="DinB-like" evidence="1">
    <location>
        <begin position="36"/>
        <end position="169"/>
    </location>
</feature>
<evidence type="ECO:0000313" key="2">
    <source>
        <dbReference type="EMBL" id="AMW04534.1"/>
    </source>
</evidence>
<dbReference type="SUPFAM" id="SSF109854">
    <property type="entry name" value="DinB/YfiT-like putative metalloenzymes"/>
    <property type="match status" value="1"/>
</dbReference>
<evidence type="ECO:0000259" key="1">
    <source>
        <dbReference type="Pfam" id="PF12867"/>
    </source>
</evidence>
<accession>A0A143BJB7</accession>
<dbReference type="STRING" id="1379270.GEMMAAP_06110"/>
<dbReference type="GO" id="GO:0016787">
    <property type="term" value="F:hydrolase activity"/>
    <property type="evidence" value="ECO:0007669"/>
    <property type="project" value="UniProtKB-KW"/>
</dbReference>
<protein>
    <submittedName>
        <fullName evidence="2">Metal-dependent hydrolase</fullName>
    </submittedName>
</protein>